<proteinExistence type="inferred from homology"/>
<dbReference type="SMART" id="SM01217">
    <property type="entry name" value="Fn3_like"/>
    <property type="match status" value="1"/>
</dbReference>
<dbReference type="InterPro" id="IPR036962">
    <property type="entry name" value="Glyco_hydro_3_N_sf"/>
</dbReference>
<dbReference type="Gene3D" id="3.40.50.1700">
    <property type="entry name" value="Glycoside hydrolase family 3 C-terminal domain"/>
    <property type="match status" value="1"/>
</dbReference>
<dbReference type="Pfam" id="PF00933">
    <property type="entry name" value="Glyco_hydro_3"/>
    <property type="match status" value="1"/>
</dbReference>
<comment type="caution">
    <text evidence="7">The sequence shown here is derived from an EMBL/GenBank/DDBJ whole genome shotgun (WGS) entry which is preliminary data.</text>
</comment>
<keyword evidence="2" id="KW-0378">Hydrolase</keyword>
<dbReference type="SUPFAM" id="SSF52279">
    <property type="entry name" value="Beta-D-glucan exohydrolase, C-terminal domain"/>
    <property type="match status" value="1"/>
</dbReference>
<dbReference type="InterPro" id="IPR018905">
    <property type="entry name" value="A-galactase_NEW3"/>
</dbReference>
<dbReference type="AlphaFoldDB" id="A0A8J3QRY0"/>
<name>A0A8J3QRY0_9ACTN</name>
<dbReference type="EMBL" id="BONZ01000034">
    <property type="protein sequence ID" value="GIH15406.1"/>
    <property type="molecule type" value="Genomic_DNA"/>
</dbReference>
<dbReference type="InterPro" id="IPR050288">
    <property type="entry name" value="Cellulose_deg_GH3"/>
</dbReference>
<evidence type="ECO:0000313" key="7">
    <source>
        <dbReference type="EMBL" id="GIH15406.1"/>
    </source>
</evidence>
<evidence type="ECO:0000313" key="8">
    <source>
        <dbReference type="Proteomes" id="UP000642748"/>
    </source>
</evidence>
<dbReference type="RefSeq" id="WP_203919042.1">
    <property type="nucleotide sequence ID" value="NZ_BONZ01000034.1"/>
</dbReference>
<dbReference type="Proteomes" id="UP000642748">
    <property type="component" value="Unassembled WGS sequence"/>
</dbReference>
<dbReference type="Pfam" id="PF01915">
    <property type="entry name" value="Glyco_hydro_3_C"/>
    <property type="match status" value="1"/>
</dbReference>
<evidence type="ECO:0000256" key="3">
    <source>
        <dbReference type="ARBA" id="ARBA00058905"/>
    </source>
</evidence>
<dbReference type="PANTHER" id="PTHR42715">
    <property type="entry name" value="BETA-GLUCOSIDASE"/>
    <property type="match status" value="1"/>
</dbReference>
<dbReference type="Gene3D" id="3.20.20.300">
    <property type="entry name" value="Glycoside hydrolase, family 3, N-terminal domain"/>
    <property type="match status" value="1"/>
</dbReference>
<organism evidence="7 8">
    <name type="scientific">Rugosimonospora africana</name>
    <dbReference type="NCBI Taxonomy" id="556532"/>
    <lineage>
        <taxon>Bacteria</taxon>
        <taxon>Bacillati</taxon>
        <taxon>Actinomycetota</taxon>
        <taxon>Actinomycetes</taxon>
        <taxon>Micromonosporales</taxon>
        <taxon>Micromonosporaceae</taxon>
        <taxon>Rugosimonospora</taxon>
    </lineage>
</organism>
<accession>A0A8J3QRY0</accession>
<dbReference type="GO" id="GO:0008422">
    <property type="term" value="F:beta-glucosidase activity"/>
    <property type="evidence" value="ECO:0007669"/>
    <property type="project" value="UniProtKB-ARBA"/>
</dbReference>
<feature type="chain" id="PRO_5035324710" description="Exo-alpha-(1-&gt;6)-L-arabinopyranosidase" evidence="5">
    <location>
        <begin position="29"/>
        <end position="1002"/>
    </location>
</feature>
<evidence type="ECO:0000256" key="4">
    <source>
        <dbReference type="ARBA" id="ARBA00074219"/>
    </source>
</evidence>
<gene>
    <name evidence="7" type="ORF">Raf01_35780</name>
</gene>
<dbReference type="InterPro" id="IPR036881">
    <property type="entry name" value="Glyco_hydro_3_C_sf"/>
</dbReference>
<dbReference type="Pfam" id="PF14310">
    <property type="entry name" value="Fn3-like"/>
    <property type="match status" value="1"/>
</dbReference>
<evidence type="ECO:0000259" key="6">
    <source>
        <dbReference type="SMART" id="SM01217"/>
    </source>
</evidence>
<sequence length="1002" mass="102831">MRRKLTAGLGVAASLVLAASLVPSAAMATPAHAAAGRPWMDRSESPQQRAQQLVAQMTLDEKISQMHTTGTAAGGIARLVPGIPRLGVPDFRITNGPAGVGTGSVPTQPNATALPAPVALAATFDTGLARQYGTVEGVETADVGHSLIEAPDVNIVRVPQSGRAFENYGEDPYLAGQLAAANVRGIQDQGVLAEVKHYAANDQETNRKTIDEQVDDRTLHEIHLPAFEAAVKQGDVAAVMCAYPSVNGDFMCENRYLLTDVLRDQWGFDGFIQSDAGATHTAVGSADAGMSLELADNGPYDDQLRQAVLDGQVSEARLDQLLVYRLATEIRFGLLDRAATTTPIDAAAGGAAARTISEQSTVLLKNAGNQLPLSAGDLHSIAVIGQYANTAYPGGGGSSHVNPLYTVSPVQGIRQRAGSAVTVTTADGSDTTQAAAQAAAADVAVVIVSDAEKEGSDRPNLSLTGNQDQLVSAVAAANPHTVVVVDSGAPVLMPWVEAVPAVVEAWYPGEEDGNALAAVLFGDVNPSGKLPVTFPRTEADLPAHTPQQYPGVNGTVAYSEGLRVGYRWFDAQNIAPLFPFGYGLSYTSFRYSHLKVTPVLGTHGSVTATVDVTNTGTRAGADVAQLYLTDPAAAGEPPLQLKGFQKVQLAPGQTRHLSFTLDQRAFSIWNSAAQDWTTVDGRYTVSVGDSSSNLPLRAPVIATRTAGVRYLAVTGPQVVAPGGTATVTTTFTNTGDYPASQVRLALRAPAGWTVRPEGPVSLPVVGPRSSKGTAWRVTAPAGAAPGTVALSASATYHGVDGDATATGAASLTVPSPSLAAAFDNVGVTDDTATDAGNIDGTGSSLSAQALAAAGVTPGATIEHGGVSFTWPAAAPGQPDNVVAGGQVISASGTGDTLGFLLAATYGPATGTGRVSYADGSTQSFTLSAPDWYSATSTGNDVAVTMPYRNKGGNVQQTHVVNVYYAGVPLQPGKAVTGVALPDVSDTASSGSPAMHIFAMTIG</sequence>
<keyword evidence="8" id="KW-1185">Reference proteome</keyword>
<dbReference type="InterPro" id="IPR002772">
    <property type="entry name" value="Glyco_hydro_3_C"/>
</dbReference>
<keyword evidence="5" id="KW-0732">Signal</keyword>
<evidence type="ECO:0000256" key="1">
    <source>
        <dbReference type="ARBA" id="ARBA00005336"/>
    </source>
</evidence>
<dbReference type="Gene3D" id="2.60.40.10">
    <property type="entry name" value="Immunoglobulins"/>
    <property type="match status" value="2"/>
</dbReference>
<dbReference type="InterPro" id="IPR017853">
    <property type="entry name" value="GH"/>
</dbReference>
<evidence type="ECO:0000256" key="2">
    <source>
        <dbReference type="ARBA" id="ARBA00022801"/>
    </source>
</evidence>
<dbReference type="PRINTS" id="PR00133">
    <property type="entry name" value="GLHYDRLASE3"/>
</dbReference>
<feature type="domain" description="Fibronectin type III-like" evidence="6">
    <location>
        <begin position="622"/>
        <end position="691"/>
    </location>
</feature>
<dbReference type="InterPro" id="IPR026891">
    <property type="entry name" value="Fn3-like"/>
</dbReference>
<comment type="function">
    <text evidence="3">Catalyzes the hydrolysis of a non-reducing terminal alpha-L-arabinopyranosidic linkage in ginsenoside Rb2 (alpha-L-arabinopyranosyl-(1-&gt;6)-alpha-D-glucopyranosyl) to release alpha-D-glucopyranosyl (Rd). It is not able to hydrolyze alpha-L-arabinofuranosyl-(1-&gt;6)-alpha-D-glucopyranosyl (Rc).</text>
</comment>
<feature type="signal peptide" evidence="5">
    <location>
        <begin position="1"/>
        <end position="28"/>
    </location>
</feature>
<protein>
    <recommendedName>
        <fullName evidence="4">Exo-alpha-(1-&gt;6)-L-arabinopyranosidase</fullName>
    </recommendedName>
</protein>
<dbReference type="GO" id="GO:0009251">
    <property type="term" value="P:glucan catabolic process"/>
    <property type="evidence" value="ECO:0007669"/>
    <property type="project" value="TreeGrafter"/>
</dbReference>
<reference evidence="7" key="1">
    <citation type="submission" date="2021-01" db="EMBL/GenBank/DDBJ databases">
        <title>Whole genome shotgun sequence of Rugosimonospora africana NBRC 104875.</title>
        <authorList>
            <person name="Komaki H."/>
            <person name="Tamura T."/>
        </authorList>
    </citation>
    <scope>NUCLEOTIDE SEQUENCE</scope>
    <source>
        <strain evidence="7">NBRC 104875</strain>
    </source>
</reference>
<dbReference type="SUPFAM" id="SSF51445">
    <property type="entry name" value="(Trans)glycosidases"/>
    <property type="match status" value="1"/>
</dbReference>
<comment type="similarity">
    <text evidence="1">Belongs to the glycosyl hydrolase 3 family.</text>
</comment>
<dbReference type="Pfam" id="PF10633">
    <property type="entry name" value="NPCBM_assoc"/>
    <property type="match status" value="1"/>
</dbReference>
<dbReference type="FunFam" id="2.60.40.10:FF:000495">
    <property type="entry name" value="Periplasmic beta-glucosidase"/>
    <property type="match status" value="1"/>
</dbReference>
<dbReference type="PANTHER" id="PTHR42715:SF10">
    <property type="entry name" value="BETA-GLUCOSIDASE"/>
    <property type="match status" value="1"/>
</dbReference>
<evidence type="ECO:0000256" key="5">
    <source>
        <dbReference type="SAM" id="SignalP"/>
    </source>
</evidence>
<dbReference type="InterPro" id="IPR001764">
    <property type="entry name" value="Glyco_hydro_3_N"/>
</dbReference>
<dbReference type="InterPro" id="IPR013783">
    <property type="entry name" value="Ig-like_fold"/>
</dbReference>